<dbReference type="CDD" id="cd01467">
    <property type="entry name" value="vWA_BatA_type"/>
    <property type="match status" value="1"/>
</dbReference>
<dbReference type="InterPro" id="IPR033881">
    <property type="entry name" value="vWA_BatA_type"/>
</dbReference>
<organism evidence="7 8">
    <name type="scientific">Marivirga atlantica</name>
    <dbReference type="NCBI Taxonomy" id="1548457"/>
    <lineage>
        <taxon>Bacteria</taxon>
        <taxon>Pseudomonadati</taxon>
        <taxon>Bacteroidota</taxon>
        <taxon>Cytophagia</taxon>
        <taxon>Cytophagales</taxon>
        <taxon>Marivirgaceae</taxon>
        <taxon>Marivirga</taxon>
    </lineage>
</organism>
<keyword evidence="8" id="KW-1185">Reference proteome</keyword>
<dbReference type="Pfam" id="PF00092">
    <property type="entry name" value="VWA"/>
    <property type="match status" value="1"/>
</dbReference>
<feature type="domain" description="VWFA" evidence="6">
    <location>
        <begin position="106"/>
        <end position="297"/>
    </location>
</feature>
<dbReference type="PANTHER" id="PTHR22550">
    <property type="entry name" value="SPORE GERMINATION PROTEIN"/>
    <property type="match status" value="1"/>
</dbReference>
<keyword evidence="4 5" id="KW-0472">Membrane</keyword>
<evidence type="ECO:0000313" key="7">
    <source>
        <dbReference type="EMBL" id="MBL0766291.1"/>
    </source>
</evidence>
<feature type="transmembrane region" description="Helical" evidence="5">
    <location>
        <begin position="64"/>
        <end position="88"/>
    </location>
</feature>
<dbReference type="InterPro" id="IPR036465">
    <property type="entry name" value="vWFA_dom_sf"/>
</dbReference>
<keyword evidence="3 5" id="KW-1133">Transmembrane helix</keyword>
<evidence type="ECO:0000313" key="8">
    <source>
        <dbReference type="Proteomes" id="UP000642920"/>
    </source>
</evidence>
<feature type="transmembrane region" description="Helical" evidence="5">
    <location>
        <begin position="26"/>
        <end position="44"/>
    </location>
</feature>
<evidence type="ECO:0000256" key="2">
    <source>
        <dbReference type="ARBA" id="ARBA00022692"/>
    </source>
</evidence>
<dbReference type="Gene3D" id="3.40.50.410">
    <property type="entry name" value="von Willebrand factor, type A domain"/>
    <property type="match status" value="1"/>
</dbReference>
<comment type="caution">
    <text evidence="7">The sequence shown here is derived from an EMBL/GenBank/DDBJ whole genome shotgun (WGS) entry which is preliminary data.</text>
</comment>
<dbReference type="SUPFAM" id="SSF53300">
    <property type="entry name" value="vWA-like"/>
    <property type="match status" value="1"/>
</dbReference>
<evidence type="ECO:0000256" key="3">
    <source>
        <dbReference type="ARBA" id="ARBA00022989"/>
    </source>
</evidence>
<name>A0A937AGE7_9BACT</name>
<dbReference type="PROSITE" id="PS50234">
    <property type="entry name" value="VWFA"/>
    <property type="match status" value="1"/>
</dbReference>
<dbReference type="RefSeq" id="WP_201922493.1">
    <property type="nucleotide sequence ID" value="NZ_JAERQG010000003.1"/>
</dbReference>
<dbReference type="EMBL" id="JAERQG010000003">
    <property type="protein sequence ID" value="MBL0766291.1"/>
    <property type="molecule type" value="Genomic_DNA"/>
</dbReference>
<protein>
    <submittedName>
        <fullName evidence="7">VWA domain-containing protein</fullName>
    </submittedName>
</protein>
<sequence length="345" mass="39598">MQSDNWFSFHWFKPEVLQGFEYEHQWVFYIMAALPIVYLLFEWIKSRFSPKIPVATSKVKLGDAYVSVIRFIPFIVLLISLTLMLLAFARPQQTNERVEQWTEGIDIMLVMDISESMKIQDFTPNRLEAAKNVAKNFIEGRFQDRIGLVIFSGEAYSLSPLTTDYDLLKSYINDIDFKMIESSGTAIGSALAVGTNRMRESETKSKVLILLSDGDNNAGNIDPETAAKLANAYDIKIYTIAVGKEGKVPYGKDFFGRTRYIENSMDVSGLKQIAEIGEGEFYRATDNEALQNVFDIIDQYEKAEIKETRYKDTKDYYDVYLKWALVFLLLWLFSKSTFISNILVD</sequence>
<dbReference type="InterPro" id="IPR002035">
    <property type="entry name" value="VWF_A"/>
</dbReference>
<evidence type="ECO:0000256" key="4">
    <source>
        <dbReference type="ARBA" id="ARBA00023136"/>
    </source>
</evidence>
<evidence type="ECO:0000256" key="1">
    <source>
        <dbReference type="ARBA" id="ARBA00022475"/>
    </source>
</evidence>
<keyword evidence="1" id="KW-1003">Cell membrane</keyword>
<keyword evidence="2 5" id="KW-0812">Transmembrane</keyword>
<evidence type="ECO:0000259" key="6">
    <source>
        <dbReference type="PROSITE" id="PS50234"/>
    </source>
</evidence>
<reference evidence="7" key="1">
    <citation type="submission" date="2021-01" db="EMBL/GenBank/DDBJ databases">
        <title>Marivirga sp. nov., isolated from intertidal surface sediments.</title>
        <authorList>
            <person name="Zhang M."/>
        </authorList>
    </citation>
    <scope>NUCLEOTIDE SEQUENCE</scope>
    <source>
        <strain evidence="7">SM1354</strain>
    </source>
</reference>
<feature type="transmembrane region" description="Helical" evidence="5">
    <location>
        <begin position="319"/>
        <end position="344"/>
    </location>
</feature>
<dbReference type="SMART" id="SM00327">
    <property type="entry name" value="VWA"/>
    <property type="match status" value="1"/>
</dbReference>
<dbReference type="InterPro" id="IPR050768">
    <property type="entry name" value="UPF0353/GerABKA_families"/>
</dbReference>
<proteinExistence type="predicted"/>
<dbReference type="AlphaFoldDB" id="A0A937AGE7"/>
<dbReference type="PANTHER" id="PTHR22550:SF5">
    <property type="entry name" value="LEUCINE ZIPPER PROTEIN 4"/>
    <property type="match status" value="1"/>
</dbReference>
<gene>
    <name evidence="7" type="ORF">JKP34_13570</name>
</gene>
<accession>A0A937AGE7</accession>
<evidence type="ECO:0000256" key="5">
    <source>
        <dbReference type="SAM" id="Phobius"/>
    </source>
</evidence>
<dbReference type="Proteomes" id="UP000642920">
    <property type="component" value="Unassembled WGS sequence"/>
</dbReference>